<protein>
    <recommendedName>
        <fullName evidence="2">Cell shape-determining protein MreC</fullName>
    </recommendedName>
    <alternativeName>
        <fullName evidence="4">Cell shape protein MreC</fullName>
    </alternativeName>
</protein>
<organism evidence="7 8">
    <name type="scientific">Terriglobus roseus</name>
    <dbReference type="NCBI Taxonomy" id="392734"/>
    <lineage>
        <taxon>Bacteria</taxon>
        <taxon>Pseudomonadati</taxon>
        <taxon>Acidobacteriota</taxon>
        <taxon>Terriglobia</taxon>
        <taxon>Terriglobales</taxon>
        <taxon>Acidobacteriaceae</taxon>
        <taxon>Terriglobus</taxon>
    </lineage>
</organism>
<evidence type="ECO:0000259" key="6">
    <source>
        <dbReference type="Pfam" id="PF04085"/>
    </source>
</evidence>
<sequence>MESFFSRFKSALVLLAVLLAQVIGLASQVKRPQYGSREDGHHVRLARAWAAYTVSPMESILKHSGGGIRGLWHNYVDLRHVRQHDKDLQYQIDQLRLQEASLAEDARQGQRLQRMLAFKQQYIGKTIAAQIIGTGGGDGSRIATIDKGSADGIRPDMAVITPDGIVGKVRDVFAQSAQILLLNDSSSGAGVLLLTTRTRGILRGGPGGTLVITNLMPDDRIKPGEQLITSGGDLVFPRGLPVGNVISSKPDPEHQPYALISIKPASNLDRLEEVLIVTDVAEQLTRNKSGDEEADEAGKKAAEVVADRLPSLKEANTAPLKPGETAPTATLPKPPPPLHSDRYSPGAIPSATSLQPGGSNTESGPPVSPTRAGEGR</sequence>
<comment type="similarity">
    <text evidence="1">Belongs to the MreC family.</text>
</comment>
<evidence type="ECO:0000256" key="1">
    <source>
        <dbReference type="ARBA" id="ARBA00009369"/>
    </source>
</evidence>
<keyword evidence="3" id="KW-0133">Cell shape</keyword>
<dbReference type="GO" id="GO:0005886">
    <property type="term" value="C:plasma membrane"/>
    <property type="evidence" value="ECO:0007669"/>
    <property type="project" value="TreeGrafter"/>
</dbReference>
<dbReference type="AlphaFoldDB" id="A0A1H4S272"/>
<dbReference type="PANTHER" id="PTHR34138">
    <property type="entry name" value="CELL SHAPE-DETERMINING PROTEIN MREC"/>
    <property type="match status" value="1"/>
</dbReference>
<dbReference type="Proteomes" id="UP000182409">
    <property type="component" value="Unassembled WGS sequence"/>
</dbReference>
<reference evidence="7 8" key="1">
    <citation type="submission" date="2016-10" db="EMBL/GenBank/DDBJ databases">
        <authorList>
            <person name="de Groot N.N."/>
        </authorList>
    </citation>
    <scope>NUCLEOTIDE SEQUENCE [LARGE SCALE GENOMIC DNA]</scope>
    <source>
        <strain evidence="7 8">AB35.6</strain>
    </source>
</reference>
<dbReference type="InterPro" id="IPR042175">
    <property type="entry name" value="Cell/Rod_MreC_2"/>
</dbReference>
<dbReference type="NCBIfam" id="TIGR00219">
    <property type="entry name" value="mreC"/>
    <property type="match status" value="1"/>
</dbReference>
<feature type="domain" description="Rod shape-determining protein MreC beta-barrel core" evidence="6">
    <location>
        <begin position="132"/>
        <end position="277"/>
    </location>
</feature>
<evidence type="ECO:0000256" key="2">
    <source>
        <dbReference type="ARBA" id="ARBA00013855"/>
    </source>
</evidence>
<dbReference type="GO" id="GO:0008360">
    <property type="term" value="P:regulation of cell shape"/>
    <property type="evidence" value="ECO:0007669"/>
    <property type="project" value="UniProtKB-KW"/>
</dbReference>
<dbReference type="OrthoDB" id="9792313at2"/>
<evidence type="ECO:0000256" key="4">
    <source>
        <dbReference type="ARBA" id="ARBA00032089"/>
    </source>
</evidence>
<evidence type="ECO:0000256" key="5">
    <source>
        <dbReference type="SAM" id="MobiDB-lite"/>
    </source>
</evidence>
<evidence type="ECO:0000313" key="8">
    <source>
        <dbReference type="Proteomes" id="UP000182409"/>
    </source>
</evidence>
<dbReference type="InterPro" id="IPR042177">
    <property type="entry name" value="Cell/Rod_1"/>
</dbReference>
<dbReference type="Pfam" id="PF04085">
    <property type="entry name" value="MreC"/>
    <property type="match status" value="1"/>
</dbReference>
<dbReference type="Gene3D" id="2.40.10.340">
    <property type="entry name" value="Rod shape-determining protein MreC, domain 1"/>
    <property type="match status" value="1"/>
</dbReference>
<feature type="compositionally biased region" description="Polar residues" evidence="5">
    <location>
        <begin position="350"/>
        <end position="363"/>
    </location>
</feature>
<name>A0A1H4S272_9BACT</name>
<gene>
    <name evidence="7" type="ORF">SAMN05443244_3323</name>
</gene>
<dbReference type="PANTHER" id="PTHR34138:SF1">
    <property type="entry name" value="CELL SHAPE-DETERMINING PROTEIN MREC"/>
    <property type="match status" value="1"/>
</dbReference>
<dbReference type="RefSeq" id="WP_074655115.1">
    <property type="nucleotide sequence ID" value="NZ_FNSD01000001.1"/>
</dbReference>
<dbReference type="InterPro" id="IPR007221">
    <property type="entry name" value="MreC"/>
</dbReference>
<accession>A0A1H4S272</accession>
<dbReference type="InterPro" id="IPR055342">
    <property type="entry name" value="MreC_beta-barrel_core"/>
</dbReference>
<proteinExistence type="inferred from homology"/>
<evidence type="ECO:0000313" key="7">
    <source>
        <dbReference type="EMBL" id="SEC38253.1"/>
    </source>
</evidence>
<dbReference type="Gene3D" id="2.40.10.350">
    <property type="entry name" value="Rod shape-determining protein MreC, domain 2"/>
    <property type="match status" value="1"/>
</dbReference>
<dbReference type="EMBL" id="FNSD01000001">
    <property type="protein sequence ID" value="SEC38253.1"/>
    <property type="molecule type" value="Genomic_DNA"/>
</dbReference>
<feature type="region of interest" description="Disordered" evidence="5">
    <location>
        <begin position="308"/>
        <end position="376"/>
    </location>
</feature>
<evidence type="ECO:0000256" key="3">
    <source>
        <dbReference type="ARBA" id="ARBA00022960"/>
    </source>
</evidence>